<dbReference type="CDD" id="cd04301">
    <property type="entry name" value="NAT_SF"/>
    <property type="match status" value="1"/>
</dbReference>
<dbReference type="SUPFAM" id="SSF55729">
    <property type="entry name" value="Acyl-CoA N-acyltransferases (Nat)"/>
    <property type="match status" value="1"/>
</dbReference>
<dbReference type="Gene3D" id="3.40.630.30">
    <property type="match status" value="1"/>
</dbReference>
<keyword evidence="2" id="KW-0808">Transferase</keyword>
<name>D2CFQ8_9ACTN</name>
<dbReference type="InterPro" id="IPR000182">
    <property type="entry name" value="GNAT_dom"/>
</dbReference>
<reference evidence="2" key="2">
    <citation type="journal article" date="2011" name="Biochimie">
        <title>Identification and characterization of a novel spermidine/spermine acetyltransferase encoded by gene ste26 from Streptomyces sp. 139.</title>
        <authorList>
            <person name="Bai L."/>
            <person name="Chang M."/>
            <person name="Shan J."/>
            <person name="Jiang R."/>
            <person name="Zhang Y."/>
            <person name="Zhang R."/>
            <person name="Li Y."/>
        </authorList>
    </citation>
    <scope>NUCLEOTIDE SEQUENCE</scope>
    <source>
        <strain evidence="2">139</strain>
    </source>
</reference>
<dbReference type="GO" id="GO:0034069">
    <property type="term" value="F:aminoglycoside N-acetyltransferase activity"/>
    <property type="evidence" value="ECO:0007669"/>
    <property type="project" value="TreeGrafter"/>
</dbReference>
<evidence type="ECO:0000313" key="2">
    <source>
        <dbReference type="EMBL" id="ABI47989.1"/>
    </source>
</evidence>
<dbReference type="EMBL" id="DQ852337">
    <property type="protein sequence ID" value="ABI47989.1"/>
    <property type="molecule type" value="Genomic_DNA"/>
</dbReference>
<protein>
    <submittedName>
        <fullName evidence="2">Putative acetyltransferase</fullName>
    </submittedName>
</protein>
<dbReference type="Pfam" id="PF00583">
    <property type="entry name" value="Acetyltransf_1"/>
    <property type="match status" value="1"/>
</dbReference>
<dbReference type="AlphaFoldDB" id="D2CFQ8"/>
<proteinExistence type="predicted"/>
<feature type="domain" description="N-acetyltransferase" evidence="1">
    <location>
        <begin position="131"/>
        <end position="266"/>
    </location>
</feature>
<evidence type="ECO:0000259" key="1">
    <source>
        <dbReference type="PROSITE" id="PS51186"/>
    </source>
</evidence>
<dbReference type="PANTHER" id="PTHR37817">
    <property type="entry name" value="N-ACETYLTRANSFERASE EIS"/>
    <property type="match status" value="1"/>
</dbReference>
<sequence>MTDTVRTDAGPDTRHAGLLDRVYANFRQYLTGWGEQVRATGITDHFRSGLAQPQFNGVVRLRRPAEAGEAVTAAGEALAGVPWWWWVGQDSPVGTREALTRHGMTELGTLPVMARPLDRLGPAPRTPEGVRIVPEAGPGLLAEVVRVYSRSMGAVPGIEPDLARIEARRADNGVIDRLAALDEGRVIGTATVISAYGVAGIFLVHVAEEYRRRGIGAALTDAALRAGRDRGMRHAALVASPAGEPLYQHLEFTTVSEYHLFAPPAP</sequence>
<dbReference type="PROSITE" id="PS51186">
    <property type="entry name" value="GNAT"/>
    <property type="match status" value="1"/>
</dbReference>
<organism evidence="2">
    <name type="scientific">Streptomyces sp. 139</name>
    <dbReference type="NCBI Taxonomy" id="203783"/>
    <lineage>
        <taxon>Bacteria</taxon>
        <taxon>Bacillati</taxon>
        <taxon>Actinomycetota</taxon>
        <taxon>Actinomycetes</taxon>
        <taxon>Kitasatosporales</taxon>
        <taxon>Streptomycetaceae</taxon>
        <taxon>Streptomyces</taxon>
    </lineage>
</organism>
<accession>D2CFQ8</accession>
<dbReference type="PANTHER" id="PTHR37817:SF1">
    <property type="entry name" value="N-ACETYLTRANSFERASE EIS"/>
    <property type="match status" value="1"/>
</dbReference>
<dbReference type="GO" id="GO:0030649">
    <property type="term" value="P:aminoglycoside antibiotic catabolic process"/>
    <property type="evidence" value="ECO:0007669"/>
    <property type="project" value="TreeGrafter"/>
</dbReference>
<dbReference type="InterPro" id="IPR051554">
    <property type="entry name" value="Acetyltransferase_Eis"/>
</dbReference>
<reference evidence="2" key="1">
    <citation type="submission" date="2006-07" db="EMBL/GenBank/DDBJ databases">
        <authorList>
            <person name="Sun Q."/>
        </authorList>
    </citation>
    <scope>NUCLEOTIDE SEQUENCE</scope>
    <source>
        <strain evidence="2">139</strain>
    </source>
</reference>
<dbReference type="InterPro" id="IPR016181">
    <property type="entry name" value="Acyl_CoA_acyltransferase"/>
</dbReference>
<gene>
    <name evidence="2" type="primary">ste26</name>
</gene>